<evidence type="ECO:0000313" key="3">
    <source>
        <dbReference type="Proteomes" id="UP000284841"/>
    </source>
</evidence>
<evidence type="ECO:0000259" key="1">
    <source>
        <dbReference type="SMART" id="SM00731"/>
    </source>
</evidence>
<dbReference type="EMBL" id="QRMS01000003">
    <property type="protein sequence ID" value="RHJ87155.1"/>
    <property type="molecule type" value="Genomic_DNA"/>
</dbReference>
<reference evidence="2 3" key="1">
    <citation type="submission" date="2018-08" db="EMBL/GenBank/DDBJ databases">
        <title>A genome reference for cultivated species of the human gut microbiota.</title>
        <authorList>
            <person name="Zou Y."/>
            <person name="Xue W."/>
            <person name="Luo G."/>
        </authorList>
    </citation>
    <scope>NUCLEOTIDE SEQUENCE [LARGE SCALE GENOMIC DNA]</scope>
    <source>
        <strain evidence="2 3">AM07-24</strain>
    </source>
</reference>
<dbReference type="STRING" id="1776384.GCA_900086585_00608"/>
<gene>
    <name evidence="2" type="ORF">DW099_10645</name>
</gene>
<dbReference type="AlphaFoldDB" id="A0A415E0K7"/>
<comment type="caution">
    <text evidence="2">The sequence shown here is derived from an EMBL/GenBank/DDBJ whole genome shotgun (WGS) entry which is preliminary data.</text>
</comment>
<proteinExistence type="predicted"/>
<dbReference type="GO" id="GO:0006950">
    <property type="term" value="P:response to stress"/>
    <property type="evidence" value="ECO:0007669"/>
    <property type="project" value="UniProtKB-ARBA"/>
</dbReference>
<dbReference type="InterPro" id="IPR006640">
    <property type="entry name" value="SprT-like_domain"/>
</dbReference>
<feature type="domain" description="SprT-like" evidence="1">
    <location>
        <begin position="7"/>
        <end position="168"/>
    </location>
</feature>
<organism evidence="2 3">
    <name type="scientific">Emergencia timonensis</name>
    <dbReference type="NCBI Taxonomy" id="1776384"/>
    <lineage>
        <taxon>Bacteria</taxon>
        <taxon>Bacillati</taxon>
        <taxon>Bacillota</taxon>
        <taxon>Clostridia</taxon>
        <taxon>Peptostreptococcales</taxon>
        <taxon>Anaerovoracaceae</taxon>
        <taxon>Emergencia</taxon>
    </lineage>
</organism>
<dbReference type="OrthoDB" id="3191942at2"/>
<keyword evidence="3" id="KW-1185">Reference proteome</keyword>
<accession>A0A415E0K7</accession>
<sequence length="174" mass="20236">MKNTYHDRLEKLMREAIEELHKINIFPAESITGIKANSRAKRRLGCCKRTVNRGVEKFEIEISTILEGETDQRIKEIIHHELLHTCKGCLNHGQKWKSLAARVNHIYGYHIRTTAEIPTLDDGREKPYRYEIRCTKCGNTGYRMKKSKVVKEPGNYRCSKCGGQLSVKEKSFWN</sequence>
<dbReference type="Proteomes" id="UP000284841">
    <property type="component" value="Unassembled WGS sequence"/>
</dbReference>
<evidence type="ECO:0000313" key="2">
    <source>
        <dbReference type="EMBL" id="RHJ87155.1"/>
    </source>
</evidence>
<protein>
    <submittedName>
        <fullName evidence="2">SprT domain-containing protein</fullName>
    </submittedName>
</protein>
<dbReference type="Pfam" id="PF10263">
    <property type="entry name" value="SprT-like"/>
    <property type="match status" value="1"/>
</dbReference>
<name>A0A415E0K7_9FIRM</name>
<dbReference type="SMART" id="SM00731">
    <property type="entry name" value="SprT"/>
    <property type="match status" value="1"/>
</dbReference>
<dbReference type="RefSeq" id="WP_118335681.1">
    <property type="nucleotide sequence ID" value="NZ_AP025567.1"/>
</dbReference>